<reference evidence="5 6" key="1">
    <citation type="submission" date="2021-12" db="EMBL/GenBank/DDBJ databases">
        <title>Discovery of the Pendulisporaceae a myxobacterial family with distinct sporulation behavior and unique specialized metabolism.</title>
        <authorList>
            <person name="Garcia R."/>
            <person name="Popoff A."/>
            <person name="Bader C.D."/>
            <person name="Loehr J."/>
            <person name="Walesch S."/>
            <person name="Walt C."/>
            <person name="Boldt J."/>
            <person name="Bunk B."/>
            <person name="Haeckl F.J.F.P.J."/>
            <person name="Gunesch A.P."/>
            <person name="Birkelbach J."/>
            <person name="Nuebel U."/>
            <person name="Pietschmann T."/>
            <person name="Bach T."/>
            <person name="Mueller R."/>
        </authorList>
    </citation>
    <scope>NUCLEOTIDE SEQUENCE [LARGE SCALE GENOMIC DNA]</scope>
    <source>
        <strain evidence="5 6">MSr11954</strain>
    </source>
</reference>
<evidence type="ECO:0000313" key="6">
    <source>
        <dbReference type="Proteomes" id="UP001370348"/>
    </source>
</evidence>
<evidence type="ECO:0000256" key="1">
    <source>
        <dbReference type="ARBA" id="ARBA00001974"/>
    </source>
</evidence>
<dbReference type="Proteomes" id="UP001370348">
    <property type="component" value="Chromosome"/>
</dbReference>
<dbReference type="GO" id="GO:0004497">
    <property type="term" value="F:monooxygenase activity"/>
    <property type="evidence" value="ECO:0007669"/>
    <property type="project" value="UniProtKB-KW"/>
</dbReference>
<comment type="cofactor">
    <cofactor evidence="1">
        <name>FAD</name>
        <dbReference type="ChEBI" id="CHEBI:57692"/>
    </cofactor>
</comment>
<sequence length="499" mass="53897">MHDESGRSGAVATHAVVIAGGGPTGSMLAAELALSGVDVAIVERREDQDLASSRAGGLHARTIEVLDQRGVAERFLSQGQTTQIASFAQEIPLDIRDFPTRHNYGLALWQNHIERILAEWVSELAVPTYRGRAVTGFAQDPDGVDVALEGGRSMRAKYLVGCDGGRSLVRKSAGIDFPGWDPSTSYLIGEVAMSEEPAWGLRRDDKGVYGIGKLEDAKGARVVLREEHVRRGDEPTLQDLREALIALYGTDYGLHSAAYVSRFTDMARQAASYRDRRVLLAGDAAHVHSPVGGQGLNTGVQDAVNLGWKLAQVVTGTSPESLLDTYHAERHPVGARVLRTTLALTALNRGDERTLALREMMSGVLRLDEPRKQCAAMMSGLDIHYDFGTGHPLLGRRMPDLDLLTAGGSRRVFTLLHEARPVLLNLGEPGALDIAPWANRVRQLDARYTGMWELPVLGAVAAPTAVLIRPDGHVAWVGDGTDQGLRDALATWFGPPTAP</sequence>
<dbReference type="Gene3D" id="3.30.70.2450">
    <property type="match status" value="1"/>
</dbReference>
<organism evidence="5 6">
    <name type="scientific">Pendulispora albinea</name>
    <dbReference type="NCBI Taxonomy" id="2741071"/>
    <lineage>
        <taxon>Bacteria</taxon>
        <taxon>Pseudomonadati</taxon>
        <taxon>Myxococcota</taxon>
        <taxon>Myxococcia</taxon>
        <taxon>Myxococcales</taxon>
        <taxon>Sorangiineae</taxon>
        <taxon>Pendulisporaceae</taxon>
        <taxon>Pendulispora</taxon>
    </lineage>
</organism>
<proteinExistence type="predicted"/>
<keyword evidence="3" id="KW-0274">FAD</keyword>
<dbReference type="Pfam" id="PF21274">
    <property type="entry name" value="Rng_hyd_C"/>
    <property type="match status" value="1"/>
</dbReference>
<dbReference type="Gene3D" id="3.50.50.60">
    <property type="entry name" value="FAD/NAD(P)-binding domain"/>
    <property type="match status" value="1"/>
</dbReference>
<dbReference type="EMBL" id="CP089984">
    <property type="protein sequence ID" value="WXB18428.1"/>
    <property type="molecule type" value="Genomic_DNA"/>
</dbReference>
<dbReference type="PANTHER" id="PTHR43004">
    <property type="entry name" value="TRK SYSTEM POTASSIUM UPTAKE PROTEIN"/>
    <property type="match status" value="1"/>
</dbReference>
<evidence type="ECO:0000259" key="4">
    <source>
        <dbReference type="Pfam" id="PF01494"/>
    </source>
</evidence>
<keyword evidence="5" id="KW-0560">Oxidoreductase</keyword>
<dbReference type="InterPro" id="IPR036188">
    <property type="entry name" value="FAD/NAD-bd_sf"/>
</dbReference>
<accession>A0ABZ2M7E2</accession>
<keyword evidence="2" id="KW-0285">Flavoprotein</keyword>
<dbReference type="PANTHER" id="PTHR43004:SF19">
    <property type="entry name" value="BINDING MONOOXYGENASE, PUTATIVE (JCVI)-RELATED"/>
    <property type="match status" value="1"/>
</dbReference>
<gene>
    <name evidence="5" type="ORF">LZC94_14435</name>
</gene>
<keyword evidence="6" id="KW-1185">Reference proteome</keyword>
<feature type="domain" description="FAD-binding" evidence="4">
    <location>
        <begin position="15"/>
        <end position="340"/>
    </location>
</feature>
<dbReference type="PRINTS" id="PR00420">
    <property type="entry name" value="RNGMNOXGNASE"/>
</dbReference>
<evidence type="ECO:0000256" key="3">
    <source>
        <dbReference type="ARBA" id="ARBA00022827"/>
    </source>
</evidence>
<dbReference type="Pfam" id="PF01494">
    <property type="entry name" value="FAD_binding_3"/>
    <property type="match status" value="1"/>
</dbReference>
<keyword evidence="5" id="KW-0503">Monooxygenase</keyword>
<evidence type="ECO:0000313" key="5">
    <source>
        <dbReference type="EMBL" id="WXB18428.1"/>
    </source>
</evidence>
<protein>
    <submittedName>
        <fullName evidence="5">FAD-dependent monooxygenase</fullName>
    </submittedName>
</protein>
<evidence type="ECO:0000256" key="2">
    <source>
        <dbReference type="ARBA" id="ARBA00022630"/>
    </source>
</evidence>
<dbReference type="Gene3D" id="3.40.30.120">
    <property type="match status" value="1"/>
</dbReference>
<dbReference type="RefSeq" id="WP_394828057.1">
    <property type="nucleotide sequence ID" value="NZ_CP089984.1"/>
</dbReference>
<dbReference type="InterPro" id="IPR050641">
    <property type="entry name" value="RIFMO-like"/>
</dbReference>
<dbReference type="SUPFAM" id="SSF51905">
    <property type="entry name" value="FAD/NAD(P)-binding domain"/>
    <property type="match status" value="1"/>
</dbReference>
<dbReference type="InterPro" id="IPR002938">
    <property type="entry name" value="FAD-bd"/>
</dbReference>
<dbReference type="NCBIfam" id="NF005303">
    <property type="entry name" value="PRK06834.1"/>
    <property type="match status" value="1"/>
</dbReference>
<name>A0ABZ2M7E2_9BACT</name>